<dbReference type="Proteomes" id="UP000230611">
    <property type="component" value="Unassembled WGS sequence"/>
</dbReference>
<comment type="caution">
    <text evidence="1">The sequence shown here is derived from an EMBL/GenBank/DDBJ whole genome shotgun (WGS) entry which is preliminary data.</text>
</comment>
<evidence type="ECO:0000313" key="1">
    <source>
        <dbReference type="EMBL" id="PJB16126.1"/>
    </source>
</evidence>
<gene>
    <name evidence="1" type="ORF">CO116_02585</name>
</gene>
<dbReference type="EMBL" id="PFUO01000115">
    <property type="protein sequence ID" value="PJB16126.1"/>
    <property type="molecule type" value="Genomic_DNA"/>
</dbReference>
<organism evidence="1 2">
    <name type="scientific">Candidatus Falkowbacteria bacterium CG_4_9_14_3_um_filter_38_19</name>
    <dbReference type="NCBI Taxonomy" id="1974559"/>
    <lineage>
        <taxon>Bacteria</taxon>
        <taxon>Candidatus Falkowiibacteriota</taxon>
    </lineage>
</organism>
<proteinExistence type="predicted"/>
<evidence type="ECO:0000313" key="2">
    <source>
        <dbReference type="Proteomes" id="UP000230611"/>
    </source>
</evidence>
<accession>A0A2M8AF06</accession>
<protein>
    <submittedName>
        <fullName evidence="1">Uncharacterized protein</fullName>
    </submittedName>
</protein>
<name>A0A2M8AF06_9BACT</name>
<reference evidence="2" key="1">
    <citation type="submission" date="2017-09" db="EMBL/GenBank/DDBJ databases">
        <title>Depth-based differentiation of microbial function through sediment-hosted aquifers and enrichment of novel symbionts in the deep terrestrial subsurface.</title>
        <authorList>
            <person name="Probst A.J."/>
            <person name="Ladd B."/>
            <person name="Jarett J.K."/>
            <person name="Geller-Mcgrath D.E."/>
            <person name="Sieber C.M.K."/>
            <person name="Emerson J.B."/>
            <person name="Anantharaman K."/>
            <person name="Thomas B.C."/>
            <person name="Malmstrom R."/>
            <person name="Stieglmeier M."/>
            <person name="Klingl A."/>
            <person name="Woyke T."/>
            <person name="Ryan C.M."/>
            <person name="Banfield J.F."/>
        </authorList>
    </citation>
    <scope>NUCLEOTIDE SEQUENCE [LARGE SCALE GENOMIC DNA]</scope>
</reference>
<sequence>MAPANPHYGIFCYNKMADYQKKFKGRILEILVERVKGNKIIGKTEYYFDIEVDKREINLEYSSLVGKIIK</sequence>
<dbReference type="AlphaFoldDB" id="A0A2M8AF06"/>